<reference evidence="7 8" key="1">
    <citation type="submission" date="2023-02" db="EMBL/GenBank/DDBJ databases">
        <title>Bacterial whole genome sequence for Curvibacter sp. HBC28.</title>
        <authorList>
            <person name="Le V."/>
            <person name="Ko S.-R."/>
            <person name="Ahn C.-Y."/>
            <person name="Oh H.-M."/>
        </authorList>
    </citation>
    <scope>NUCLEOTIDE SEQUENCE [LARGE SCALE GENOMIC DNA]</scope>
    <source>
        <strain evidence="7 8">HBC28</strain>
    </source>
</reference>
<evidence type="ECO:0000313" key="7">
    <source>
        <dbReference type="EMBL" id="MDD0815724.1"/>
    </source>
</evidence>
<comment type="caution">
    <text evidence="7">The sequence shown here is derived from an EMBL/GenBank/DDBJ whole genome shotgun (WGS) entry which is preliminary data.</text>
</comment>
<accession>A0ABT5MGL0</accession>
<dbReference type="Gene3D" id="2.60.120.330">
    <property type="entry name" value="B-lactam Antibiotic, Isopenicillin N Synthase, Chain"/>
    <property type="match status" value="1"/>
</dbReference>
<feature type="domain" description="Fe2OG dioxygenase" evidence="6">
    <location>
        <begin position="175"/>
        <end position="280"/>
    </location>
</feature>
<evidence type="ECO:0000256" key="5">
    <source>
        <dbReference type="RuleBase" id="RU003682"/>
    </source>
</evidence>
<evidence type="ECO:0000259" key="6">
    <source>
        <dbReference type="PROSITE" id="PS51471"/>
    </source>
</evidence>
<keyword evidence="4 5" id="KW-0408">Iron</keyword>
<evidence type="ECO:0000256" key="2">
    <source>
        <dbReference type="ARBA" id="ARBA00022723"/>
    </source>
</evidence>
<dbReference type="InterPro" id="IPR027443">
    <property type="entry name" value="IPNS-like_sf"/>
</dbReference>
<name>A0ABT5MGL0_9BURK</name>
<dbReference type="InterPro" id="IPR044861">
    <property type="entry name" value="IPNS-like_FE2OG_OXY"/>
</dbReference>
<dbReference type="PROSITE" id="PS51471">
    <property type="entry name" value="FE2OG_OXY"/>
    <property type="match status" value="1"/>
</dbReference>
<protein>
    <submittedName>
        <fullName evidence="7">2-oxoglutarate and iron-dependent oxygenase domain-containing protein</fullName>
    </submittedName>
</protein>
<dbReference type="PANTHER" id="PTHR10209">
    <property type="entry name" value="OXIDOREDUCTASE, 2OG-FE II OXYGENASE FAMILY PROTEIN"/>
    <property type="match status" value="1"/>
</dbReference>
<dbReference type="PRINTS" id="PR00682">
    <property type="entry name" value="IPNSYNTHASE"/>
</dbReference>
<gene>
    <name evidence="7" type="ORF">PSQ39_13890</name>
</gene>
<proteinExistence type="inferred from homology"/>
<comment type="similarity">
    <text evidence="1 5">Belongs to the iron/ascorbate-dependent oxidoreductase family.</text>
</comment>
<organism evidence="7 8">
    <name type="scientific">Curvibacter microcysteis</name>
    <dbReference type="NCBI Taxonomy" id="3026419"/>
    <lineage>
        <taxon>Bacteria</taxon>
        <taxon>Pseudomonadati</taxon>
        <taxon>Pseudomonadota</taxon>
        <taxon>Betaproteobacteria</taxon>
        <taxon>Burkholderiales</taxon>
        <taxon>Comamonadaceae</taxon>
        <taxon>Curvibacter</taxon>
    </lineage>
</organism>
<dbReference type="PANTHER" id="PTHR10209:SF881">
    <property type="entry name" value="FI07970P-RELATED"/>
    <property type="match status" value="1"/>
</dbReference>
<evidence type="ECO:0000256" key="4">
    <source>
        <dbReference type="ARBA" id="ARBA00023004"/>
    </source>
</evidence>
<keyword evidence="8" id="KW-1185">Reference proteome</keyword>
<evidence type="ECO:0000256" key="3">
    <source>
        <dbReference type="ARBA" id="ARBA00023002"/>
    </source>
</evidence>
<evidence type="ECO:0000256" key="1">
    <source>
        <dbReference type="ARBA" id="ARBA00008056"/>
    </source>
</evidence>
<dbReference type="EMBL" id="JAQSIO010000004">
    <property type="protein sequence ID" value="MDD0815724.1"/>
    <property type="molecule type" value="Genomic_DNA"/>
</dbReference>
<keyword evidence="2 5" id="KW-0479">Metal-binding</keyword>
<dbReference type="InterPro" id="IPR026992">
    <property type="entry name" value="DIOX_N"/>
</dbReference>
<dbReference type="SUPFAM" id="SSF51197">
    <property type="entry name" value="Clavaminate synthase-like"/>
    <property type="match status" value="1"/>
</dbReference>
<dbReference type="Pfam" id="PF03171">
    <property type="entry name" value="2OG-FeII_Oxy"/>
    <property type="match status" value="1"/>
</dbReference>
<dbReference type="Proteomes" id="UP001528672">
    <property type="component" value="Unassembled WGS sequence"/>
</dbReference>
<evidence type="ECO:0000313" key="8">
    <source>
        <dbReference type="Proteomes" id="UP001528672"/>
    </source>
</evidence>
<dbReference type="Pfam" id="PF14226">
    <property type="entry name" value="DIOX_N"/>
    <property type="match status" value="1"/>
</dbReference>
<dbReference type="InterPro" id="IPR005123">
    <property type="entry name" value="Oxoglu/Fe-dep_dioxygenase_dom"/>
</dbReference>
<dbReference type="RefSeq" id="WP_273927410.1">
    <property type="nucleotide sequence ID" value="NZ_JAQSIO010000004.1"/>
</dbReference>
<sequence>MPTAPQLPILDLHDALTPGAPRSAEVARQFRAAAQDSGFFYVRRHGVPEALIAQQFTLAEQLLTLPPAVREALSIRHSPSSRGFEALGAQTLDANAHPDLKESFYCGLAYPEEHPYVRAGYQTYGHNQWPAQLPDAPTQCEAYMQAMLALSRRLMQLMALSLDLPENYFDAADGSPMVTLRLVRYPPHPPGADEHTFGAGAHTDWGALTLLAQDHHGGLEVCTPSGDWVDATPLPGTLVVNLGDMIPRWTNGCYHSNPHRVRNRHSGGAARYSIPFFYEPDYLAPITPVPGTVAPGTPPLFEPCTAGEHLRQMYLKTYAPQAKTWAPTAPSP</sequence>
<keyword evidence="3 5" id="KW-0560">Oxidoreductase</keyword>